<accession>A0A8K1CA09</accession>
<evidence type="ECO:0000256" key="9">
    <source>
        <dbReference type="SAM" id="MobiDB-lite"/>
    </source>
</evidence>
<dbReference type="PANTHER" id="PTHR12929">
    <property type="entry name" value="SOLUTE CARRIER FAMILY 52"/>
    <property type="match status" value="1"/>
</dbReference>
<feature type="transmembrane region" description="Helical" evidence="10">
    <location>
        <begin position="223"/>
        <end position="248"/>
    </location>
</feature>
<dbReference type="EMBL" id="SPLM01000110">
    <property type="protein sequence ID" value="TMW58898.1"/>
    <property type="molecule type" value="Genomic_DNA"/>
</dbReference>
<sequence>MTMSSPHDGVPTARRLSNATLPVIVDTTVEMLSSPAPLLTTKSEGKELPAKEAPKVASYSRSTYAAFICFGLCSWVMTNTTFVEMSHFMLHLPEKLSVVSYAMFALQTANIYPILYMFLNPQHKRLSLATASWLCLALGLLVCLLMSFLWDRTATVFGEEHSVAVLVLSHIGGAVSATTSVIFFPYVATFPPLYTSALATGEGLSGTLAGLLGYWQAPYAEEMYFSVTTFYLACAIIVLASAFAFAFLEFHPTARRERNRLNPTRRRSDDIPQMGEETETDRTTDEEKDTVELIIHDTPQLPRPSLRSRVFHTFWKDLIWQSVLSALFYGIIPSVSSFLFARYTPNPEKASMQQSHATIALFFVDPLARFLTSFYRIQIVYHASALLVVVGSFLVLCTLMASPPGSSNVEHGYLFPVMLYIGSSGLFGYTQTMLMLNVKQRADDCRDPAFAEAAYQWSGFLIQMGSFLGTLVIFPFILFYPQLFQAESSHTG</sequence>
<evidence type="ECO:0000313" key="11">
    <source>
        <dbReference type="EMBL" id="TMW58898.1"/>
    </source>
</evidence>
<keyword evidence="5" id="KW-1003">Cell membrane</keyword>
<dbReference type="InterPro" id="IPR036259">
    <property type="entry name" value="MFS_trans_sf"/>
</dbReference>
<dbReference type="SUPFAM" id="SSF103473">
    <property type="entry name" value="MFS general substrate transporter"/>
    <property type="match status" value="1"/>
</dbReference>
<evidence type="ECO:0000256" key="1">
    <source>
        <dbReference type="ARBA" id="ARBA00000215"/>
    </source>
</evidence>
<keyword evidence="8 10" id="KW-0472">Membrane</keyword>
<feature type="transmembrane region" description="Helical" evidence="10">
    <location>
        <begin position="193"/>
        <end position="217"/>
    </location>
</feature>
<evidence type="ECO:0000256" key="4">
    <source>
        <dbReference type="ARBA" id="ARBA00022448"/>
    </source>
</evidence>
<reference evidence="11" key="1">
    <citation type="submission" date="2019-03" db="EMBL/GenBank/DDBJ databases">
        <title>Long read genome sequence of the mycoparasitic Pythium oligandrum ATCC 38472 isolated from sugarbeet rhizosphere.</title>
        <authorList>
            <person name="Gaulin E."/>
        </authorList>
    </citation>
    <scope>NUCLEOTIDE SEQUENCE</scope>
    <source>
        <strain evidence="11">ATCC 38472_TT</strain>
    </source>
</reference>
<evidence type="ECO:0000256" key="2">
    <source>
        <dbReference type="ARBA" id="ARBA00004651"/>
    </source>
</evidence>
<proteinExistence type="inferred from homology"/>
<evidence type="ECO:0000256" key="10">
    <source>
        <dbReference type="SAM" id="Phobius"/>
    </source>
</evidence>
<gene>
    <name evidence="11" type="ORF">Poli38472_007043</name>
</gene>
<evidence type="ECO:0000256" key="6">
    <source>
        <dbReference type="ARBA" id="ARBA00022692"/>
    </source>
</evidence>
<protein>
    <submittedName>
        <fullName evidence="11">Uncharacterized protein</fullName>
    </submittedName>
</protein>
<comment type="caution">
    <text evidence="11">The sequence shown here is derived from an EMBL/GenBank/DDBJ whole genome shotgun (WGS) entry which is preliminary data.</text>
</comment>
<feature type="transmembrane region" description="Helical" evidence="10">
    <location>
        <begin position="61"/>
        <end position="78"/>
    </location>
</feature>
<comment type="catalytic activity">
    <reaction evidence="1">
        <text>riboflavin(in) = riboflavin(out)</text>
        <dbReference type="Rhea" id="RHEA:35015"/>
        <dbReference type="ChEBI" id="CHEBI:57986"/>
    </reaction>
</comment>
<feature type="transmembrane region" description="Helical" evidence="10">
    <location>
        <begin position="162"/>
        <end position="186"/>
    </location>
</feature>
<dbReference type="InterPro" id="IPR009357">
    <property type="entry name" value="Riboflavin_transptr"/>
</dbReference>
<feature type="region of interest" description="Disordered" evidence="9">
    <location>
        <begin position="259"/>
        <end position="287"/>
    </location>
</feature>
<dbReference type="OrthoDB" id="9995836at2759"/>
<dbReference type="GO" id="GO:0005886">
    <property type="term" value="C:plasma membrane"/>
    <property type="evidence" value="ECO:0007669"/>
    <property type="project" value="UniProtKB-SubCell"/>
</dbReference>
<evidence type="ECO:0000256" key="7">
    <source>
        <dbReference type="ARBA" id="ARBA00022989"/>
    </source>
</evidence>
<feature type="transmembrane region" description="Helical" evidence="10">
    <location>
        <begin position="318"/>
        <end position="341"/>
    </location>
</feature>
<comment type="subcellular location">
    <subcellularLocation>
        <location evidence="2">Cell membrane</location>
        <topology evidence="2">Multi-pass membrane protein</topology>
    </subcellularLocation>
</comment>
<keyword evidence="12" id="KW-1185">Reference proteome</keyword>
<evidence type="ECO:0000256" key="8">
    <source>
        <dbReference type="ARBA" id="ARBA00023136"/>
    </source>
</evidence>
<dbReference type="PANTHER" id="PTHR12929:SF21">
    <property type="match status" value="1"/>
</dbReference>
<dbReference type="AlphaFoldDB" id="A0A8K1CA09"/>
<feature type="transmembrane region" description="Helical" evidence="10">
    <location>
        <begin position="98"/>
        <end position="119"/>
    </location>
</feature>
<evidence type="ECO:0000256" key="3">
    <source>
        <dbReference type="ARBA" id="ARBA00006366"/>
    </source>
</evidence>
<evidence type="ECO:0000313" key="12">
    <source>
        <dbReference type="Proteomes" id="UP000794436"/>
    </source>
</evidence>
<feature type="compositionally biased region" description="Basic and acidic residues" evidence="9">
    <location>
        <begin position="259"/>
        <end position="270"/>
    </location>
</feature>
<comment type="similarity">
    <text evidence="3">Belongs to the riboflavin transporter family.</text>
</comment>
<keyword evidence="4" id="KW-0813">Transport</keyword>
<feature type="transmembrane region" description="Helical" evidence="10">
    <location>
        <begin position="413"/>
        <end position="436"/>
    </location>
</feature>
<keyword evidence="7 10" id="KW-1133">Transmembrane helix</keyword>
<feature type="transmembrane region" description="Helical" evidence="10">
    <location>
        <begin position="379"/>
        <end position="401"/>
    </location>
</feature>
<organism evidence="11 12">
    <name type="scientific">Pythium oligandrum</name>
    <name type="common">Mycoparasitic fungus</name>
    <dbReference type="NCBI Taxonomy" id="41045"/>
    <lineage>
        <taxon>Eukaryota</taxon>
        <taxon>Sar</taxon>
        <taxon>Stramenopiles</taxon>
        <taxon>Oomycota</taxon>
        <taxon>Peronosporomycetes</taxon>
        <taxon>Pythiales</taxon>
        <taxon>Pythiaceae</taxon>
        <taxon>Pythium</taxon>
    </lineage>
</organism>
<name>A0A8K1CA09_PYTOL</name>
<feature type="transmembrane region" description="Helical" evidence="10">
    <location>
        <begin position="457"/>
        <end position="480"/>
    </location>
</feature>
<evidence type="ECO:0000256" key="5">
    <source>
        <dbReference type="ARBA" id="ARBA00022475"/>
    </source>
</evidence>
<dbReference type="GO" id="GO:0032217">
    <property type="term" value="F:riboflavin transmembrane transporter activity"/>
    <property type="evidence" value="ECO:0007669"/>
    <property type="project" value="InterPro"/>
</dbReference>
<keyword evidence="6 10" id="KW-0812">Transmembrane</keyword>
<dbReference type="Proteomes" id="UP000794436">
    <property type="component" value="Unassembled WGS sequence"/>
</dbReference>
<feature type="transmembrane region" description="Helical" evidence="10">
    <location>
        <begin position="131"/>
        <end position="150"/>
    </location>
</feature>
<dbReference type="Pfam" id="PF06237">
    <property type="entry name" value="SLC52_ribofla_tr"/>
    <property type="match status" value="1"/>
</dbReference>